<evidence type="ECO:0000313" key="2">
    <source>
        <dbReference type="Proteomes" id="UP000295818"/>
    </source>
</evidence>
<evidence type="ECO:0000313" key="1">
    <source>
        <dbReference type="EMBL" id="TCO16746.1"/>
    </source>
</evidence>
<dbReference type="Proteomes" id="UP000295818">
    <property type="component" value="Unassembled WGS sequence"/>
</dbReference>
<comment type="caution">
    <text evidence="1">The sequence shown here is derived from an EMBL/GenBank/DDBJ whole genome shotgun (WGS) entry which is preliminary data.</text>
</comment>
<organism evidence="1 2">
    <name type="scientific">Kribbella orskensis</name>
    <dbReference type="NCBI Taxonomy" id="2512216"/>
    <lineage>
        <taxon>Bacteria</taxon>
        <taxon>Bacillati</taxon>
        <taxon>Actinomycetota</taxon>
        <taxon>Actinomycetes</taxon>
        <taxon>Propionibacteriales</taxon>
        <taxon>Kribbellaceae</taxon>
        <taxon>Kribbella</taxon>
    </lineage>
</organism>
<sequence length="248" mass="26249">MVRSYADPVEGASRVGVVLSGWGVPSDRQYWGGRGGSRRGWRVGGDGCGDCSLSFRTPAAPGGGFRPRGVRRFGVGAGGLFDHRRLFAGWRVVRRLVARFGVHWMVLRRLAACKTPAVEHPVIGRPIVGLGPRTACGGGDRGHLRGGVTAGWRCGVRGPPSAPVERAERPGICSGGAPGAGLGWPAGPFRAKEGLAGFCAHELADGMDQQRSVGHHDPGSLRHMVSWRRAAGARILDAWVVSGVRSRR</sequence>
<gene>
    <name evidence="1" type="ORF">EV644_116118</name>
</gene>
<keyword evidence="2" id="KW-1185">Reference proteome</keyword>
<name>A0ABY2BCZ2_9ACTN</name>
<proteinExistence type="predicted"/>
<dbReference type="EMBL" id="SLWM01000016">
    <property type="protein sequence ID" value="TCO16746.1"/>
    <property type="molecule type" value="Genomic_DNA"/>
</dbReference>
<protein>
    <submittedName>
        <fullName evidence="1">Uncharacterized protein</fullName>
    </submittedName>
</protein>
<reference evidence="1 2" key="1">
    <citation type="journal article" date="2015" name="Stand. Genomic Sci.">
        <title>Genomic Encyclopedia of Bacterial and Archaeal Type Strains, Phase III: the genomes of soil and plant-associated and newly described type strains.</title>
        <authorList>
            <person name="Whitman W.B."/>
            <person name="Woyke T."/>
            <person name="Klenk H.P."/>
            <person name="Zhou Y."/>
            <person name="Lilburn T.G."/>
            <person name="Beck B.J."/>
            <person name="De Vos P."/>
            <person name="Vandamme P."/>
            <person name="Eisen J.A."/>
            <person name="Garrity G."/>
            <person name="Hugenholtz P."/>
            <person name="Kyrpides N.C."/>
        </authorList>
    </citation>
    <scope>NUCLEOTIDE SEQUENCE [LARGE SCALE GENOMIC DNA]</scope>
    <source>
        <strain evidence="1 2">VKM Ac-2538</strain>
    </source>
</reference>
<accession>A0ABY2BCZ2</accession>